<proteinExistence type="predicted"/>
<name>A0A8J3EWU5_9BACI</name>
<keyword evidence="1 2" id="KW-0378">Hydrolase</keyword>
<dbReference type="Pfam" id="PF07470">
    <property type="entry name" value="Glyco_hydro_88"/>
    <property type="match status" value="1"/>
</dbReference>
<reference evidence="3" key="1">
    <citation type="journal article" date="2019" name="Int. J. Syst. Evol. Microbiol.">
        <title>The Global Catalogue of Microorganisms (GCM) 10K type strain sequencing project: providing services to taxonomists for standard genome sequencing and annotation.</title>
        <authorList>
            <consortium name="The Broad Institute Genomics Platform"/>
            <consortium name="The Broad Institute Genome Sequencing Center for Infectious Disease"/>
            <person name="Wu L."/>
            <person name="Ma J."/>
        </authorList>
    </citation>
    <scope>NUCLEOTIDE SEQUENCE [LARGE SCALE GENOMIC DNA]</scope>
    <source>
        <strain evidence="3">CGMCC 1.14993</strain>
    </source>
</reference>
<comment type="caution">
    <text evidence="2">The sequence shown here is derived from an EMBL/GenBank/DDBJ whole genome shotgun (WGS) entry which is preliminary data.</text>
</comment>
<dbReference type="InterPro" id="IPR012341">
    <property type="entry name" value="6hp_glycosidase-like_sf"/>
</dbReference>
<organism evidence="2 3">
    <name type="scientific">Gottfriedia solisilvae</name>
    <dbReference type="NCBI Taxonomy" id="1516104"/>
    <lineage>
        <taxon>Bacteria</taxon>
        <taxon>Bacillati</taxon>
        <taxon>Bacillota</taxon>
        <taxon>Bacilli</taxon>
        <taxon>Bacillales</taxon>
        <taxon>Bacillaceae</taxon>
        <taxon>Gottfriedia</taxon>
    </lineage>
</organism>
<evidence type="ECO:0000313" key="2">
    <source>
        <dbReference type="EMBL" id="GGI10904.1"/>
    </source>
</evidence>
<dbReference type="PANTHER" id="PTHR33886:SF8">
    <property type="entry name" value="UNSATURATED RHAMNOGALACTURONAN HYDROLASE (EUROFUNG)"/>
    <property type="match status" value="1"/>
</dbReference>
<dbReference type="EMBL" id="BMHB01000001">
    <property type="protein sequence ID" value="GGI10904.1"/>
    <property type="molecule type" value="Genomic_DNA"/>
</dbReference>
<evidence type="ECO:0000313" key="3">
    <source>
        <dbReference type="Proteomes" id="UP000626244"/>
    </source>
</evidence>
<dbReference type="AlphaFoldDB" id="A0A8J3EWU5"/>
<dbReference type="InterPro" id="IPR010905">
    <property type="entry name" value="Glyco_hydro_88"/>
</dbReference>
<protein>
    <submittedName>
        <fullName evidence="2">Glycoside hydrolase 105 family protein</fullName>
    </submittedName>
</protein>
<dbReference type="InterPro" id="IPR052043">
    <property type="entry name" value="PolySaccharide_Degr_Enz"/>
</dbReference>
<dbReference type="SUPFAM" id="SSF48208">
    <property type="entry name" value="Six-hairpin glycosidases"/>
    <property type="match status" value="1"/>
</dbReference>
<dbReference type="RefSeq" id="WP_087998797.1">
    <property type="nucleotide sequence ID" value="NZ_BMHB01000001.1"/>
</dbReference>
<dbReference type="GO" id="GO:0005975">
    <property type="term" value="P:carbohydrate metabolic process"/>
    <property type="evidence" value="ECO:0007669"/>
    <property type="project" value="InterPro"/>
</dbReference>
<sequence length="381" mass="43606">MNVANGLILAKMTCDTVATRKPEINPKMKWEYEDGVVLEGFFQLYKQTGDKQYLNYVKYNLDLFVDGTGNIPKYSLSEFNIDHINNGKVLIDLYEETKDERYKKAVDLLRSQLDQHPRTSEGSFWHKYIYPYQVWLDGLYMGSVFYAKYAHILGNTEDLDDVLQQFVLCEKNLRDQDSGLLYHAWDEKKVQPWCDKNTGLSPNFWGRSMGWFVMALVDVIEYFPQSHSGRETLIQIYNRAISALMEVQDEKTGLWYQVLDKGDKPGNYLEASASSMIVYAIQKGRRLGYLNTAGHYDRAQFVYSKLVESFNTITKENLVNVNKICYVGGLGGVDQRDGSYAYYISEPIVANDHKGVGPFILASVEMAKVSVASEAQTIKLM</sequence>
<dbReference type="Gene3D" id="1.50.10.10">
    <property type="match status" value="1"/>
</dbReference>
<dbReference type="GO" id="GO:0016787">
    <property type="term" value="F:hydrolase activity"/>
    <property type="evidence" value="ECO:0007669"/>
    <property type="project" value="UniProtKB-KW"/>
</dbReference>
<gene>
    <name evidence="2" type="ORF">GCM10007380_05150</name>
</gene>
<accession>A0A8J3EWU5</accession>
<keyword evidence="3" id="KW-1185">Reference proteome</keyword>
<dbReference type="Proteomes" id="UP000626244">
    <property type="component" value="Unassembled WGS sequence"/>
</dbReference>
<dbReference type="InterPro" id="IPR008928">
    <property type="entry name" value="6-hairpin_glycosidase_sf"/>
</dbReference>
<dbReference type="OrthoDB" id="6381507at2"/>
<dbReference type="PANTHER" id="PTHR33886">
    <property type="entry name" value="UNSATURATED RHAMNOGALACTURONAN HYDROLASE (EUROFUNG)"/>
    <property type="match status" value="1"/>
</dbReference>
<evidence type="ECO:0000256" key="1">
    <source>
        <dbReference type="ARBA" id="ARBA00022801"/>
    </source>
</evidence>